<feature type="transmembrane region" description="Helical" evidence="1">
    <location>
        <begin position="51"/>
        <end position="72"/>
    </location>
</feature>
<gene>
    <name evidence="2" type="ORF">CCOS864_02051</name>
</gene>
<evidence type="ECO:0000313" key="2">
    <source>
        <dbReference type="EMBL" id="SUQ62606.1"/>
    </source>
</evidence>
<keyword evidence="3" id="KW-1185">Reference proteome</keyword>
<feature type="transmembrane region" description="Helical" evidence="1">
    <location>
        <begin position="29"/>
        <end position="45"/>
    </location>
</feature>
<organism evidence="2 3">
    <name type="scientific">Pseudomonas wadenswilerensis</name>
    <dbReference type="NCBI Taxonomy" id="1785161"/>
    <lineage>
        <taxon>Bacteria</taxon>
        <taxon>Pseudomonadati</taxon>
        <taxon>Pseudomonadota</taxon>
        <taxon>Gammaproteobacteria</taxon>
        <taxon>Pseudomonadales</taxon>
        <taxon>Pseudomonadaceae</taxon>
        <taxon>Pseudomonas</taxon>
    </lineage>
</organism>
<keyword evidence="1" id="KW-0472">Membrane</keyword>
<feature type="transmembrane region" description="Helical" evidence="1">
    <location>
        <begin position="6"/>
        <end position="22"/>
    </location>
</feature>
<sequence length="81" mass="9426">MSEFGQFFIAFVFFALIERLLKPSKLRKWLSLTFLLGGLLGRVTLSEKSYWGGFDLYLVSLFSIVGGLELFFRRNRHEEDA</sequence>
<keyword evidence="1" id="KW-0812">Transmembrane</keyword>
<protein>
    <submittedName>
        <fullName evidence="2">Uncharacterized protein</fullName>
    </submittedName>
</protein>
<dbReference type="AlphaFoldDB" id="A0A380SZE1"/>
<dbReference type="Proteomes" id="UP000255177">
    <property type="component" value="Unassembled WGS sequence"/>
</dbReference>
<dbReference type="EMBL" id="UIDD01000006">
    <property type="protein sequence ID" value="SUQ62606.1"/>
    <property type="molecule type" value="Genomic_DNA"/>
</dbReference>
<reference evidence="3" key="1">
    <citation type="submission" date="2018-07" db="EMBL/GenBank/DDBJ databases">
        <authorList>
            <person name="Blom J."/>
        </authorList>
    </citation>
    <scope>NUCLEOTIDE SEQUENCE [LARGE SCALE GENOMIC DNA]</scope>
    <source>
        <strain evidence="3">CCOS 864</strain>
    </source>
</reference>
<keyword evidence="1" id="KW-1133">Transmembrane helix</keyword>
<name>A0A380SZE1_9PSED</name>
<evidence type="ECO:0000313" key="3">
    <source>
        <dbReference type="Proteomes" id="UP000255177"/>
    </source>
</evidence>
<evidence type="ECO:0000256" key="1">
    <source>
        <dbReference type="SAM" id="Phobius"/>
    </source>
</evidence>
<accession>A0A380SZE1</accession>
<proteinExistence type="predicted"/>
<dbReference type="RefSeq" id="WP_115086213.1">
    <property type="nucleotide sequence ID" value="NZ_CBCSFG010000031.1"/>
</dbReference>